<evidence type="ECO:0000256" key="8">
    <source>
        <dbReference type="ARBA" id="ARBA00038436"/>
    </source>
</evidence>
<feature type="transmembrane region" description="Helical" evidence="9">
    <location>
        <begin position="189"/>
        <end position="208"/>
    </location>
</feature>
<evidence type="ECO:0000256" key="7">
    <source>
        <dbReference type="ARBA" id="ARBA00023136"/>
    </source>
</evidence>
<evidence type="ECO:0000313" key="11">
    <source>
        <dbReference type="EMBL" id="SEL15744.1"/>
    </source>
</evidence>
<dbReference type="EMBL" id="FNZQ01000003">
    <property type="protein sequence ID" value="SEL15744.1"/>
    <property type="molecule type" value="Genomic_DNA"/>
</dbReference>
<name>A0A1H7MX13_9RHOB</name>
<sequence>MPQDQADDPIVSISDPGEVGRAEHNRGDRFVVHVSNFFAWLFPILMIAISSQVVLRGMGNNQAWLDDLQWWLYGAAVLIGIGYAVTTNSHVRVDIFYDGYPATKQRKIDVFALAWLFLPFIIMCWDVTLDYAISSVKASEGSDSPNGLHRLYLLKMFMNLSFLFIAVAIWSAYVRNLALITRPLWWRKLLYAFPAVAFVVNLIIYYSALGLVLYTTEAENARQATRHWFFDTFAIGPEEMKYTIASALIVTIVIIAAAYVLRDKSEDAT</sequence>
<evidence type="ECO:0000256" key="2">
    <source>
        <dbReference type="ARBA" id="ARBA00022448"/>
    </source>
</evidence>
<keyword evidence="2 9" id="KW-0813">Transport</keyword>
<dbReference type="InterPro" id="IPR055348">
    <property type="entry name" value="DctQ"/>
</dbReference>
<keyword evidence="4 9" id="KW-0997">Cell inner membrane</keyword>
<evidence type="ECO:0000256" key="3">
    <source>
        <dbReference type="ARBA" id="ARBA00022475"/>
    </source>
</evidence>
<keyword evidence="5 9" id="KW-0812">Transmembrane</keyword>
<dbReference type="PANTHER" id="PTHR35011">
    <property type="entry name" value="2,3-DIKETO-L-GULONATE TRAP TRANSPORTER SMALL PERMEASE PROTEIN YIAM"/>
    <property type="match status" value="1"/>
</dbReference>
<comment type="function">
    <text evidence="9">Part of the tripartite ATP-independent periplasmic (TRAP) transport system.</text>
</comment>
<dbReference type="GO" id="GO:0022857">
    <property type="term" value="F:transmembrane transporter activity"/>
    <property type="evidence" value="ECO:0007669"/>
    <property type="project" value="UniProtKB-UniRule"/>
</dbReference>
<evidence type="ECO:0000313" key="12">
    <source>
        <dbReference type="Proteomes" id="UP000199283"/>
    </source>
</evidence>
<dbReference type="RefSeq" id="WP_092762506.1">
    <property type="nucleotide sequence ID" value="NZ_FNZQ01000003.1"/>
</dbReference>
<proteinExistence type="inferred from homology"/>
<protein>
    <recommendedName>
        <fullName evidence="9">TRAP transporter small permease protein</fullName>
    </recommendedName>
</protein>
<keyword evidence="3" id="KW-1003">Cell membrane</keyword>
<reference evidence="11 12" key="1">
    <citation type="submission" date="2016-10" db="EMBL/GenBank/DDBJ databases">
        <authorList>
            <person name="de Groot N.N."/>
        </authorList>
    </citation>
    <scope>NUCLEOTIDE SEQUENCE [LARGE SCALE GENOMIC DNA]</scope>
    <source>
        <strain evidence="11 12">DSM 14858</strain>
    </source>
</reference>
<feature type="transmembrane region" description="Helical" evidence="9">
    <location>
        <begin position="242"/>
        <end position="261"/>
    </location>
</feature>
<evidence type="ECO:0000256" key="4">
    <source>
        <dbReference type="ARBA" id="ARBA00022519"/>
    </source>
</evidence>
<comment type="caution">
    <text evidence="9">Lacks conserved residue(s) required for the propagation of feature annotation.</text>
</comment>
<comment type="subcellular location">
    <subcellularLocation>
        <location evidence="1 9">Cell inner membrane</location>
        <topology evidence="1 9">Multi-pass membrane protein</topology>
    </subcellularLocation>
</comment>
<organism evidence="11 12">
    <name type="scientific">Jannaschia helgolandensis</name>
    <dbReference type="NCBI Taxonomy" id="188906"/>
    <lineage>
        <taxon>Bacteria</taxon>
        <taxon>Pseudomonadati</taxon>
        <taxon>Pseudomonadota</taxon>
        <taxon>Alphaproteobacteria</taxon>
        <taxon>Rhodobacterales</taxon>
        <taxon>Roseobacteraceae</taxon>
        <taxon>Jannaschia</taxon>
    </lineage>
</organism>
<feature type="transmembrane region" description="Helical" evidence="9">
    <location>
        <begin position="110"/>
        <end position="133"/>
    </location>
</feature>
<feature type="transmembrane region" description="Helical" evidence="9">
    <location>
        <begin position="30"/>
        <end position="50"/>
    </location>
</feature>
<evidence type="ECO:0000256" key="1">
    <source>
        <dbReference type="ARBA" id="ARBA00004429"/>
    </source>
</evidence>
<evidence type="ECO:0000256" key="6">
    <source>
        <dbReference type="ARBA" id="ARBA00022989"/>
    </source>
</evidence>
<feature type="transmembrane region" description="Helical" evidence="9">
    <location>
        <begin position="70"/>
        <end position="89"/>
    </location>
</feature>
<gene>
    <name evidence="11" type="ORF">SAMN04488526_2094</name>
</gene>
<dbReference type="Proteomes" id="UP000199283">
    <property type="component" value="Unassembled WGS sequence"/>
</dbReference>
<dbReference type="PANTHER" id="PTHR35011:SF4">
    <property type="entry name" value="SLL1102 PROTEIN"/>
    <property type="match status" value="1"/>
</dbReference>
<evidence type="ECO:0000256" key="5">
    <source>
        <dbReference type="ARBA" id="ARBA00022692"/>
    </source>
</evidence>
<comment type="subunit">
    <text evidence="9">The complex comprises the extracytoplasmic solute receptor protein and the two transmembrane proteins.</text>
</comment>
<keyword evidence="7 9" id="KW-0472">Membrane</keyword>
<dbReference type="AlphaFoldDB" id="A0A1H7MX13"/>
<feature type="domain" description="Tripartite ATP-independent periplasmic transporters DctQ component" evidence="10">
    <location>
        <begin position="45"/>
        <end position="175"/>
    </location>
</feature>
<dbReference type="Pfam" id="PF04290">
    <property type="entry name" value="DctQ"/>
    <property type="match status" value="1"/>
</dbReference>
<dbReference type="OrthoDB" id="4250245at2"/>
<feature type="transmembrane region" description="Helical" evidence="9">
    <location>
        <begin position="153"/>
        <end position="177"/>
    </location>
</feature>
<comment type="similarity">
    <text evidence="8 9">Belongs to the TRAP transporter small permease family.</text>
</comment>
<dbReference type="STRING" id="188906.SAMN04488526_2094"/>
<evidence type="ECO:0000256" key="9">
    <source>
        <dbReference type="RuleBase" id="RU369079"/>
    </source>
</evidence>
<dbReference type="InterPro" id="IPR007387">
    <property type="entry name" value="TRAP_DctQ"/>
</dbReference>
<dbReference type="GO" id="GO:0005886">
    <property type="term" value="C:plasma membrane"/>
    <property type="evidence" value="ECO:0007669"/>
    <property type="project" value="UniProtKB-SubCell"/>
</dbReference>
<keyword evidence="12" id="KW-1185">Reference proteome</keyword>
<keyword evidence="6 9" id="KW-1133">Transmembrane helix</keyword>
<evidence type="ECO:0000259" key="10">
    <source>
        <dbReference type="Pfam" id="PF04290"/>
    </source>
</evidence>
<accession>A0A1H7MX13</accession>